<sequence>MEGIRARIQVTIAATTLAGLDDEPAELDGHGPLDPDIARRLAGRETGWTRMFLTSTGTIHRTDTYSPTVGMRRFLQARDRHCRFPGCRIPAVRCEIDHNQDHARGGPTSTDNLSHFCHGHHVLKHPDIPDIARWTARPRSDGSIAWTSPHGRVYTDPAPPRVMFT</sequence>
<proteinExistence type="predicted"/>
<evidence type="ECO:0008006" key="3">
    <source>
        <dbReference type="Google" id="ProtNLM"/>
    </source>
</evidence>
<reference evidence="1 2" key="1">
    <citation type="submission" date="2020-07" db="EMBL/GenBank/DDBJ databases">
        <title>Sequencing the genomes of 1000 actinobacteria strains.</title>
        <authorList>
            <person name="Klenk H.-P."/>
        </authorList>
    </citation>
    <scope>NUCLEOTIDE SEQUENCE [LARGE SCALE GENOMIC DNA]</scope>
    <source>
        <strain evidence="1 2">DSM 22185</strain>
    </source>
</reference>
<comment type="caution">
    <text evidence="1">The sequence shown here is derived from an EMBL/GenBank/DDBJ whole genome shotgun (WGS) entry which is preliminary data.</text>
</comment>
<organism evidence="1 2">
    <name type="scientific">Microbacterium pseudoresistens</name>
    <dbReference type="NCBI Taxonomy" id="640634"/>
    <lineage>
        <taxon>Bacteria</taxon>
        <taxon>Bacillati</taxon>
        <taxon>Actinomycetota</taxon>
        <taxon>Actinomycetes</taxon>
        <taxon>Micrococcales</taxon>
        <taxon>Microbacteriaceae</taxon>
        <taxon>Microbacterium</taxon>
    </lineage>
</organism>
<dbReference type="CDD" id="cd00085">
    <property type="entry name" value="HNHc"/>
    <property type="match status" value="1"/>
</dbReference>
<keyword evidence="2" id="KW-1185">Reference proteome</keyword>
<evidence type="ECO:0000313" key="2">
    <source>
        <dbReference type="Proteomes" id="UP000552045"/>
    </source>
</evidence>
<dbReference type="EMBL" id="JACCBH010000001">
    <property type="protein sequence ID" value="NYD53970.1"/>
    <property type="molecule type" value="Genomic_DNA"/>
</dbReference>
<gene>
    <name evidence="1" type="ORF">BKA02_001025</name>
</gene>
<dbReference type="InterPro" id="IPR003615">
    <property type="entry name" value="HNH_nuc"/>
</dbReference>
<dbReference type="AlphaFoldDB" id="A0A7Y9EU33"/>
<name>A0A7Y9EU33_9MICO</name>
<accession>A0A7Y9EU33</accession>
<dbReference type="RefSeq" id="WP_179431917.1">
    <property type="nucleotide sequence ID" value="NZ_BAABLC010000001.1"/>
</dbReference>
<dbReference type="Proteomes" id="UP000552045">
    <property type="component" value="Unassembled WGS sequence"/>
</dbReference>
<dbReference type="Gene3D" id="1.10.30.50">
    <property type="match status" value="1"/>
</dbReference>
<protein>
    <recommendedName>
        <fullName evidence="3">HNH nuclease domain-containing protein</fullName>
    </recommendedName>
</protein>
<evidence type="ECO:0000313" key="1">
    <source>
        <dbReference type="EMBL" id="NYD53970.1"/>
    </source>
</evidence>